<dbReference type="AlphaFoldDB" id="A0A8D9E9G6"/>
<protein>
    <submittedName>
        <fullName evidence="1">Uncharacterized protein</fullName>
    </submittedName>
</protein>
<organism evidence="1">
    <name type="scientific">Cacopsylla melanoneura</name>
    <dbReference type="NCBI Taxonomy" id="428564"/>
    <lineage>
        <taxon>Eukaryota</taxon>
        <taxon>Metazoa</taxon>
        <taxon>Ecdysozoa</taxon>
        <taxon>Arthropoda</taxon>
        <taxon>Hexapoda</taxon>
        <taxon>Insecta</taxon>
        <taxon>Pterygota</taxon>
        <taxon>Neoptera</taxon>
        <taxon>Paraneoptera</taxon>
        <taxon>Hemiptera</taxon>
        <taxon>Sternorrhyncha</taxon>
        <taxon>Psylloidea</taxon>
        <taxon>Psyllidae</taxon>
        <taxon>Psyllinae</taxon>
        <taxon>Cacopsylla</taxon>
    </lineage>
</organism>
<proteinExistence type="predicted"/>
<name>A0A8D9E9G6_9HEMI</name>
<dbReference type="EMBL" id="HBUF01495244">
    <property type="protein sequence ID" value="CAG6745436.1"/>
    <property type="molecule type" value="Transcribed_RNA"/>
</dbReference>
<reference evidence="1" key="1">
    <citation type="submission" date="2021-05" db="EMBL/GenBank/DDBJ databases">
        <authorList>
            <person name="Alioto T."/>
            <person name="Alioto T."/>
            <person name="Gomez Garrido J."/>
        </authorList>
    </citation>
    <scope>NUCLEOTIDE SEQUENCE</scope>
</reference>
<sequence>MNPRVAVGLYRPNDGTNTEVGYLHSTMKYNLTQACFVDCRITYFYLHTKVVSKLERPCLPFQDSTMVEFVSRLIVLKHFNISFTSPSSLKILRQIVRQNY</sequence>
<accession>A0A8D9E9G6</accession>
<evidence type="ECO:0000313" key="1">
    <source>
        <dbReference type="EMBL" id="CAG6745436.1"/>
    </source>
</evidence>